<comment type="caution">
    <text evidence="7">The sequence shown here is derived from an EMBL/GenBank/DDBJ whole genome shotgun (WGS) entry which is preliminary data.</text>
</comment>
<dbReference type="Proteomes" id="UP000297597">
    <property type="component" value="Unassembled WGS sequence"/>
</dbReference>
<proteinExistence type="inferred from homology"/>
<keyword evidence="4 7" id="KW-0808">Transferase</keyword>
<feature type="domain" description="Diacylglycerol glucosyltransferase N-terminal" evidence="6">
    <location>
        <begin position="46"/>
        <end position="216"/>
    </location>
</feature>
<dbReference type="SUPFAM" id="SSF53756">
    <property type="entry name" value="UDP-Glycosyltransferase/glycogen phosphorylase"/>
    <property type="match status" value="1"/>
</dbReference>
<sequence length="410" mass="44928">MSQWCGSCWANCKLSYYSQREIWKRVSKISKLNRVLILSVTVGAGHMRTAEAVKKAALSANPGAEVVILDTFRYASPFLERVVLGTYMEMLKMSPVIYGYLYRQAEHGRPLSGRGKTEFNRILNILAAPRLVKYIGDFKPESIICTHPFPLGIVSYMKKKGTFKGPVFGVITDYTIHSFWIFPEVDYYIVGSEKLVDQCVDYGIAPQQVCPTGIPINPEFGVRCDKRKLKEQLGLDPELPAILLMGGGLGMGPLESSLKTLGDSMDYQLICVAGSNKTLHEKLSRVAQSLSCLVKVYGFVENIHQLMAASDFMVGKAGGLTCAEAMAQALPIFIIDPLPGQEERNTEFMTAAGAGVRVEEKNLTGVIQSCLAEPDKIKKMAEAAAALGKPDAARDAVDFIARAIEKARAV</sequence>
<evidence type="ECO:0000256" key="3">
    <source>
        <dbReference type="ARBA" id="ARBA00022676"/>
    </source>
</evidence>
<comment type="similarity">
    <text evidence="2">Belongs to the glycosyltransferase 28 family.</text>
</comment>
<dbReference type="GO" id="GO:0016758">
    <property type="term" value="F:hexosyltransferase activity"/>
    <property type="evidence" value="ECO:0007669"/>
    <property type="project" value="InterPro"/>
</dbReference>
<keyword evidence="8" id="KW-1185">Reference proteome</keyword>
<dbReference type="PANTHER" id="PTHR43025">
    <property type="entry name" value="MONOGALACTOSYLDIACYLGLYCEROL SYNTHASE"/>
    <property type="match status" value="1"/>
</dbReference>
<dbReference type="GO" id="GO:0009247">
    <property type="term" value="P:glycolipid biosynthetic process"/>
    <property type="evidence" value="ECO:0007669"/>
    <property type="project" value="InterPro"/>
</dbReference>
<name>A0A4Y7RMF3_9FIRM</name>
<gene>
    <name evidence="7" type="primary">ugtP</name>
    <name evidence="7" type="ORF">Pmgp_02579</name>
</gene>
<evidence type="ECO:0000259" key="5">
    <source>
        <dbReference type="Pfam" id="PF04101"/>
    </source>
</evidence>
<protein>
    <submittedName>
        <fullName evidence="7">Processive diacylglycerol beta-glucosyltransferase</fullName>
        <ecNumber evidence="7">2.4.1.315</ecNumber>
    </submittedName>
</protein>
<dbReference type="PANTHER" id="PTHR43025:SF3">
    <property type="entry name" value="MONOGALACTOSYLDIACYLGLYCEROL SYNTHASE 1, CHLOROPLASTIC"/>
    <property type="match status" value="1"/>
</dbReference>
<dbReference type="EC" id="2.4.1.315" evidence="7"/>
<comment type="subcellular location">
    <subcellularLocation>
        <location evidence="1">Membrane</location>
    </subcellularLocation>
</comment>
<dbReference type="InterPro" id="IPR009695">
    <property type="entry name" value="Diacylglyc_glucosyltr_N"/>
</dbReference>
<accession>A0A4Y7RMF3</accession>
<dbReference type="GO" id="GO:0016020">
    <property type="term" value="C:membrane"/>
    <property type="evidence" value="ECO:0007669"/>
    <property type="project" value="UniProtKB-SubCell"/>
</dbReference>
<evidence type="ECO:0000256" key="4">
    <source>
        <dbReference type="ARBA" id="ARBA00022679"/>
    </source>
</evidence>
<evidence type="ECO:0000259" key="6">
    <source>
        <dbReference type="Pfam" id="PF06925"/>
    </source>
</evidence>
<reference evidence="7 8" key="1">
    <citation type="journal article" date="2018" name="Environ. Microbiol.">
        <title>Novel energy conservation strategies and behaviour of Pelotomaculum schinkii driving syntrophic propionate catabolism.</title>
        <authorList>
            <person name="Hidalgo-Ahumada C.A.P."/>
            <person name="Nobu M.K."/>
            <person name="Narihiro T."/>
            <person name="Tamaki H."/>
            <person name="Liu W.T."/>
            <person name="Kamagata Y."/>
            <person name="Stams A.J.M."/>
            <person name="Imachi H."/>
            <person name="Sousa D.Z."/>
        </authorList>
    </citation>
    <scope>NUCLEOTIDE SEQUENCE [LARGE SCALE GENOMIC DNA]</scope>
    <source>
        <strain evidence="7 8">MGP</strain>
    </source>
</reference>
<feature type="domain" description="Glycosyl transferase family 28 C-terminal" evidence="5">
    <location>
        <begin position="260"/>
        <end position="393"/>
    </location>
</feature>
<evidence type="ECO:0000256" key="1">
    <source>
        <dbReference type="ARBA" id="ARBA00004370"/>
    </source>
</evidence>
<dbReference type="Gene3D" id="3.40.50.2000">
    <property type="entry name" value="Glycogen Phosphorylase B"/>
    <property type="match status" value="1"/>
</dbReference>
<dbReference type="Pfam" id="PF04101">
    <property type="entry name" value="Glyco_tran_28_C"/>
    <property type="match status" value="1"/>
</dbReference>
<organism evidence="7 8">
    <name type="scientific">Pelotomaculum propionicicum</name>
    <dbReference type="NCBI Taxonomy" id="258475"/>
    <lineage>
        <taxon>Bacteria</taxon>
        <taxon>Bacillati</taxon>
        <taxon>Bacillota</taxon>
        <taxon>Clostridia</taxon>
        <taxon>Eubacteriales</taxon>
        <taxon>Desulfotomaculaceae</taxon>
        <taxon>Pelotomaculum</taxon>
    </lineage>
</organism>
<keyword evidence="3 7" id="KW-0328">Glycosyltransferase</keyword>
<evidence type="ECO:0000313" key="8">
    <source>
        <dbReference type="Proteomes" id="UP000297597"/>
    </source>
</evidence>
<dbReference type="Pfam" id="PF06925">
    <property type="entry name" value="MGDG_synth"/>
    <property type="match status" value="1"/>
</dbReference>
<dbReference type="InterPro" id="IPR007235">
    <property type="entry name" value="Glyco_trans_28_C"/>
</dbReference>
<dbReference type="EMBL" id="QFFZ01000031">
    <property type="protein sequence ID" value="TEB10174.1"/>
    <property type="molecule type" value="Genomic_DNA"/>
</dbReference>
<evidence type="ECO:0000313" key="7">
    <source>
        <dbReference type="EMBL" id="TEB10174.1"/>
    </source>
</evidence>
<dbReference type="InterPro" id="IPR050519">
    <property type="entry name" value="Glycosyltransf_28_UgtP"/>
</dbReference>
<evidence type="ECO:0000256" key="2">
    <source>
        <dbReference type="ARBA" id="ARBA00006962"/>
    </source>
</evidence>
<dbReference type="AlphaFoldDB" id="A0A4Y7RMF3"/>